<evidence type="ECO:0000313" key="2">
    <source>
        <dbReference type="Proteomes" id="UP000019132"/>
    </source>
</evidence>
<dbReference type="Proteomes" id="UP000019132">
    <property type="component" value="Unassembled WGS sequence"/>
</dbReference>
<dbReference type="OMA" id="DSANGCY"/>
<dbReference type="AlphaFoldDB" id="K3WA19"/>
<name>K3WA19_GLOUD</name>
<dbReference type="InParanoid" id="K3WA19"/>
<proteinExistence type="predicted"/>
<evidence type="ECO:0000313" key="1">
    <source>
        <dbReference type="EnsemblProtists" id="PYU1_T001810"/>
    </source>
</evidence>
<protein>
    <recommendedName>
        <fullName evidence="3">FYVE-type domain-containing protein</fullName>
    </recommendedName>
</protein>
<dbReference type="InterPro" id="IPR023393">
    <property type="entry name" value="START-like_dom_sf"/>
</dbReference>
<dbReference type="EnsemblProtists" id="PYU1_T001810">
    <property type="protein sequence ID" value="PYU1_T001810"/>
    <property type="gene ID" value="PYU1_G001809"/>
</dbReference>
<sequence length="420" mass="48318">MVAGNGGSSLFPLPSNFFPRLELAHEEARAFQDWGDRMLQETVDAYHRDQLDSREQKERKWKPLKQRGGLTAFRRRKAMGGDDEYRYMTTGVIEGTLDEVVRGRYADNTEDFRRVSAVYREDLVDCAVLHTIEKETETNPFYYAGFKWMTVQSPGKGLVKNRDVCWYEQMGLTHDRNGKEIGYTLTESVDLPNCPIFSDCVRAKLSVCYLYRRNKSGGVKVYMRGKNNAGGKVMEYIADQKSAELWLRVDAAMSVTHAAVATALVECSKGVRRMNFEKKKCEICEDRIGTIMSAAKECAMCHRYTCSRCIVKQRVLSPLVDFKAVCKENFCKKCLRFITQVNLREPQSVHDVWAFATSMSDSSQRSYHHHRIESERKLVLTDPQRRRLGDERRQRPLVPLDAAAAHDFDESNRVYPIIIQ</sequence>
<dbReference type="Gene3D" id="3.30.530.20">
    <property type="match status" value="1"/>
</dbReference>
<dbReference type="InterPro" id="IPR052727">
    <property type="entry name" value="Rab4/Rab5_effector"/>
</dbReference>
<accession>K3WA19</accession>
<dbReference type="STRING" id="431595.K3WA19"/>
<evidence type="ECO:0008006" key="3">
    <source>
        <dbReference type="Google" id="ProtNLM"/>
    </source>
</evidence>
<dbReference type="eggNOG" id="ENOG502QSMB">
    <property type="taxonomic scope" value="Eukaryota"/>
</dbReference>
<dbReference type="PANTHER" id="PTHR13510">
    <property type="entry name" value="FYVE-FINGER-CONTAINING RAB5 EFFECTOR PROTEIN RABENOSYN-5-RELATED"/>
    <property type="match status" value="1"/>
</dbReference>
<dbReference type="HOGENOM" id="CLU_015303_1_2_1"/>
<reference evidence="2" key="2">
    <citation type="submission" date="2010-04" db="EMBL/GenBank/DDBJ databases">
        <authorList>
            <person name="Buell R."/>
            <person name="Hamilton J."/>
            <person name="Hostetler J."/>
        </authorList>
    </citation>
    <scope>NUCLEOTIDE SEQUENCE [LARGE SCALE GENOMIC DNA]</scope>
    <source>
        <strain evidence="2">DAOM:BR144</strain>
    </source>
</reference>
<reference evidence="1" key="3">
    <citation type="submission" date="2015-02" db="UniProtKB">
        <authorList>
            <consortium name="EnsemblProtists"/>
        </authorList>
    </citation>
    <scope>IDENTIFICATION</scope>
    <source>
        <strain evidence="1">DAOM BR144</strain>
    </source>
</reference>
<dbReference type="SUPFAM" id="SSF55961">
    <property type="entry name" value="Bet v1-like"/>
    <property type="match status" value="1"/>
</dbReference>
<dbReference type="EMBL" id="GL376634">
    <property type="status" value="NOT_ANNOTATED_CDS"/>
    <property type="molecule type" value="Genomic_DNA"/>
</dbReference>
<reference evidence="2" key="1">
    <citation type="journal article" date="2010" name="Genome Biol.">
        <title>Genome sequence of the necrotrophic plant pathogen Pythium ultimum reveals original pathogenicity mechanisms and effector repertoire.</title>
        <authorList>
            <person name="Levesque C.A."/>
            <person name="Brouwer H."/>
            <person name="Cano L."/>
            <person name="Hamilton J.P."/>
            <person name="Holt C."/>
            <person name="Huitema E."/>
            <person name="Raffaele S."/>
            <person name="Robideau G.P."/>
            <person name="Thines M."/>
            <person name="Win J."/>
            <person name="Zerillo M.M."/>
            <person name="Beakes G.W."/>
            <person name="Boore J.L."/>
            <person name="Busam D."/>
            <person name="Dumas B."/>
            <person name="Ferriera S."/>
            <person name="Fuerstenberg S.I."/>
            <person name="Gachon C.M."/>
            <person name="Gaulin E."/>
            <person name="Govers F."/>
            <person name="Grenville-Briggs L."/>
            <person name="Horner N."/>
            <person name="Hostetler J."/>
            <person name="Jiang R.H."/>
            <person name="Johnson J."/>
            <person name="Krajaejun T."/>
            <person name="Lin H."/>
            <person name="Meijer H.J."/>
            <person name="Moore B."/>
            <person name="Morris P."/>
            <person name="Phuntmart V."/>
            <person name="Puiu D."/>
            <person name="Shetty J."/>
            <person name="Stajich J.E."/>
            <person name="Tripathy S."/>
            <person name="Wawra S."/>
            <person name="van West P."/>
            <person name="Whitty B.R."/>
            <person name="Coutinho P.M."/>
            <person name="Henrissat B."/>
            <person name="Martin F."/>
            <person name="Thomas P.D."/>
            <person name="Tyler B.M."/>
            <person name="De Vries R.P."/>
            <person name="Kamoun S."/>
            <person name="Yandell M."/>
            <person name="Tisserat N."/>
            <person name="Buell C.R."/>
        </authorList>
    </citation>
    <scope>NUCLEOTIDE SEQUENCE</scope>
    <source>
        <strain evidence="2">DAOM:BR144</strain>
    </source>
</reference>
<dbReference type="VEuPathDB" id="FungiDB:PYU1_G001809"/>
<keyword evidence="2" id="KW-1185">Reference proteome</keyword>
<dbReference type="PANTHER" id="PTHR13510:SF44">
    <property type="entry name" value="RABENOSYN-5"/>
    <property type="match status" value="1"/>
</dbReference>
<organism evidence="1 2">
    <name type="scientific">Globisporangium ultimum (strain ATCC 200006 / CBS 805.95 / DAOM BR144)</name>
    <name type="common">Pythium ultimum</name>
    <dbReference type="NCBI Taxonomy" id="431595"/>
    <lineage>
        <taxon>Eukaryota</taxon>
        <taxon>Sar</taxon>
        <taxon>Stramenopiles</taxon>
        <taxon>Oomycota</taxon>
        <taxon>Peronosporomycetes</taxon>
        <taxon>Pythiales</taxon>
        <taxon>Pythiaceae</taxon>
        <taxon>Globisporangium</taxon>
    </lineage>
</organism>
<dbReference type="CDD" id="cd00065">
    <property type="entry name" value="FYVE_like_SF"/>
    <property type="match status" value="1"/>
</dbReference>